<sequence length="181" mass="19120">MSPDQRIADVAILDHHHAQHATSPAATIIIVRAGIVHSREEISRLIGISGGAPMTLLRQAVRMSFAPTPPVTANSVPSLPADHSTETCTVAEFFASPAAVDRFDVGLWTITVEAVLTIPAAEEEHSLLCVGAQGSIGRDEPDLPHLNTRLKTLAHRAFTASVHPLPPPTLQPAAAAPPQPQ</sequence>
<feature type="compositionally biased region" description="Pro residues" evidence="1">
    <location>
        <begin position="164"/>
        <end position="181"/>
    </location>
</feature>
<dbReference type="AlphaFoldDB" id="A0A3G6JA14"/>
<evidence type="ECO:0000313" key="3">
    <source>
        <dbReference type="Proteomes" id="UP000269019"/>
    </source>
</evidence>
<dbReference type="EMBL" id="CP033896">
    <property type="protein sequence ID" value="AZA14642.1"/>
    <property type="molecule type" value="Genomic_DNA"/>
</dbReference>
<dbReference type="KEGG" id="ccho:CCHOA_11355"/>
<accession>A0A3G6JA14</accession>
<feature type="region of interest" description="Disordered" evidence="1">
    <location>
        <begin position="162"/>
        <end position="181"/>
    </location>
</feature>
<gene>
    <name evidence="2" type="ORF">CCHOA_11355</name>
</gene>
<keyword evidence="3" id="KW-1185">Reference proteome</keyword>
<protein>
    <submittedName>
        <fullName evidence="2">Uncharacterized protein</fullName>
    </submittedName>
</protein>
<name>A0A3G6JA14_9CORY</name>
<proteinExistence type="predicted"/>
<dbReference type="Proteomes" id="UP000269019">
    <property type="component" value="Chromosome"/>
</dbReference>
<reference evidence="2 3" key="1">
    <citation type="submission" date="2018-11" db="EMBL/GenBank/DDBJ databases">
        <authorList>
            <person name="Kleinhagauer T."/>
            <person name="Glaeser S.P."/>
            <person name="Spergser J."/>
            <person name="Ruckert C."/>
            <person name="Kaempfer P."/>
            <person name="Busse H.-J."/>
        </authorList>
    </citation>
    <scope>NUCLEOTIDE SEQUENCE [LARGE SCALE GENOMIC DNA]</scope>
    <source>
        <strain evidence="2 3">200CH</strain>
    </source>
</reference>
<dbReference type="RefSeq" id="WP_123930260.1">
    <property type="nucleotide sequence ID" value="NZ_CP033896.1"/>
</dbReference>
<evidence type="ECO:0000256" key="1">
    <source>
        <dbReference type="SAM" id="MobiDB-lite"/>
    </source>
</evidence>
<organism evidence="2 3">
    <name type="scientific">Corynebacterium choanae</name>
    <dbReference type="NCBI Taxonomy" id="1862358"/>
    <lineage>
        <taxon>Bacteria</taxon>
        <taxon>Bacillati</taxon>
        <taxon>Actinomycetota</taxon>
        <taxon>Actinomycetes</taxon>
        <taxon>Mycobacteriales</taxon>
        <taxon>Corynebacteriaceae</taxon>
        <taxon>Corynebacterium</taxon>
    </lineage>
</organism>
<evidence type="ECO:0000313" key="2">
    <source>
        <dbReference type="EMBL" id="AZA14642.1"/>
    </source>
</evidence>